<name>A0ABM6M4S2_9SPHN</name>
<dbReference type="InterPro" id="IPR031165">
    <property type="entry name" value="GNAT_YJDJ"/>
</dbReference>
<dbReference type="EMBL" id="CP020083">
    <property type="protein sequence ID" value="ASR50801.1"/>
    <property type="molecule type" value="Genomic_DNA"/>
</dbReference>
<dbReference type="InterPro" id="IPR016181">
    <property type="entry name" value="Acyl_CoA_acyltransferase"/>
</dbReference>
<feature type="domain" description="N-acetyltransferase" evidence="1">
    <location>
        <begin position="15"/>
        <end position="105"/>
    </location>
</feature>
<dbReference type="PANTHER" id="PTHR31435">
    <property type="entry name" value="PROTEIN NATD1"/>
    <property type="match status" value="1"/>
</dbReference>
<dbReference type="GeneID" id="303484805"/>
<dbReference type="SUPFAM" id="SSF55729">
    <property type="entry name" value="Acyl-CoA N-acyltransferases (Nat)"/>
    <property type="match status" value="1"/>
</dbReference>
<evidence type="ECO:0000313" key="3">
    <source>
        <dbReference type="Proteomes" id="UP000258016"/>
    </source>
</evidence>
<dbReference type="Gene3D" id="3.40.630.30">
    <property type="match status" value="1"/>
</dbReference>
<organism evidence="2 3">
    <name type="scientific">Blastomonas fulva</name>
    <dbReference type="NCBI Taxonomy" id="1550728"/>
    <lineage>
        <taxon>Bacteria</taxon>
        <taxon>Pseudomonadati</taxon>
        <taxon>Pseudomonadota</taxon>
        <taxon>Alphaproteobacteria</taxon>
        <taxon>Sphingomonadales</taxon>
        <taxon>Sphingomonadaceae</taxon>
        <taxon>Blastomonas</taxon>
    </lineage>
</organism>
<dbReference type="PROSITE" id="PS51729">
    <property type="entry name" value="GNAT_YJDJ"/>
    <property type="match status" value="1"/>
</dbReference>
<reference evidence="2 3" key="1">
    <citation type="submission" date="2017-03" db="EMBL/GenBank/DDBJ databases">
        <title>Complete genome sequence of Blastomonas fulva degrading microcsystin LR.</title>
        <authorList>
            <person name="Lee H.-g."/>
            <person name="Jin L."/>
            <person name="oh H.-M."/>
        </authorList>
    </citation>
    <scope>NUCLEOTIDE SEQUENCE [LARGE SCALE GENOMIC DNA]</scope>
    <source>
        <strain evidence="2 3">T2</strain>
    </source>
</reference>
<dbReference type="RefSeq" id="WP_117351618.1">
    <property type="nucleotide sequence ID" value="NZ_CP020083.1"/>
</dbReference>
<sequence length="106" mass="11416">MTQTHTDAATAITHETTVSGGRFVYRADGAEAELTYANTGASAGATRVIADHTFVPDAMRGQGVAARLVDALIAKARSDHWTILPRCSYVVTAFRRHPEWSDVLAD</sequence>
<evidence type="ECO:0000313" key="2">
    <source>
        <dbReference type="EMBL" id="ASR50801.1"/>
    </source>
</evidence>
<dbReference type="Pfam" id="PF14542">
    <property type="entry name" value="Acetyltransf_CG"/>
    <property type="match status" value="1"/>
</dbReference>
<gene>
    <name evidence="2" type="ORF">B5J99_04355</name>
</gene>
<dbReference type="Proteomes" id="UP000258016">
    <property type="component" value="Chromosome"/>
</dbReference>
<proteinExistence type="predicted"/>
<keyword evidence="3" id="KW-1185">Reference proteome</keyword>
<dbReference type="PANTHER" id="PTHR31435:SF9">
    <property type="entry name" value="PROTEIN NATD1"/>
    <property type="match status" value="1"/>
</dbReference>
<dbReference type="InterPro" id="IPR045057">
    <property type="entry name" value="Gcn5-rel_NAT"/>
</dbReference>
<accession>A0ABM6M4S2</accession>
<evidence type="ECO:0000259" key="1">
    <source>
        <dbReference type="PROSITE" id="PS51729"/>
    </source>
</evidence>
<protein>
    <recommendedName>
        <fullName evidence="1">N-acetyltransferase domain-containing protein</fullName>
    </recommendedName>
</protein>